<evidence type="ECO:0000313" key="3">
    <source>
        <dbReference type="Proteomes" id="UP001607302"/>
    </source>
</evidence>
<feature type="transmembrane region" description="Helical" evidence="1">
    <location>
        <begin position="57"/>
        <end position="76"/>
    </location>
</feature>
<sequence length="156" mass="18966">MIEQFSFKFYRTLTYFMKTFGLNFKEIEQLYKKCRLDYSFRTDFSNTLRAVTFCKRVLLYSYCLIYGCLYNLLALLDFTTYIKNFRYVIANIMENMLVLMTVIKISVLRIKCSSLLRFLMETKADNTADNYKNDEERLIFFKYNNLFYKFIIILFP</sequence>
<gene>
    <name evidence="2" type="ORF">V1478_004405</name>
</gene>
<name>A0ABD2BG28_VESSQ</name>
<evidence type="ECO:0000313" key="2">
    <source>
        <dbReference type="EMBL" id="KAL2731717.1"/>
    </source>
</evidence>
<keyword evidence="3" id="KW-1185">Reference proteome</keyword>
<organism evidence="2 3">
    <name type="scientific">Vespula squamosa</name>
    <name type="common">Southern yellow jacket</name>
    <name type="synonym">Wasp</name>
    <dbReference type="NCBI Taxonomy" id="30214"/>
    <lineage>
        <taxon>Eukaryota</taxon>
        <taxon>Metazoa</taxon>
        <taxon>Ecdysozoa</taxon>
        <taxon>Arthropoda</taxon>
        <taxon>Hexapoda</taxon>
        <taxon>Insecta</taxon>
        <taxon>Pterygota</taxon>
        <taxon>Neoptera</taxon>
        <taxon>Endopterygota</taxon>
        <taxon>Hymenoptera</taxon>
        <taxon>Apocrita</taxon>
        <taxon>Aculeata</taxon>
        <taxon>Vespoidea</taxon>
        <taxon>Vespidae</taxon>
        <taxon>Vespinae</taxon>
        <taxon>Vespula</taxon>
    </lineage>
</organism>
<keyword evidence="1" id="KW-0472">Membrane</keyword>
<dbReference type="AlphaFoldDB" id="A0ABD2BG28"/>
<evidence type="ECO:0000256" key="1">
    <source>
        <dbReference type="SAM" id="Phobius"/>
    </source>
</evidence>
<protein>
    <submittedName>
        <fullName evidence="2">Odorant receptor 13a-like isoform X2</fullName>
    </submittedName>
</protein>
<reference evidence="2 3" key="1">
    <citation type="journal article" date="2024" name="Ann. Entomol. Soc. Am.">
        <title>Genomic analyses of the southern and eastern yellowjacket wasps (Hymenoptera: Vespidae) reveal evolutionary signatures of social life.</title>
        <authorList>
            <person name="Catto M.A."/>
            <person name="Caine P.B."/>
            <person name="Orr S.E."/>
            <person name="Hunt B.G."/>
            <person name="Goodisman M.A.D."/>
        </authorList>
    </citation>
    <scope>NUCLEOTIDE SEQUENCE [LARGE SCALE GENOMIC DNA]</scope>
    <source>
        <strain evidence="2">233</strain>
        <tissue evidence="2">Head and thorax</tissue>
    </source>
</reference>
<proteinExistence type="predicted"/>
<dbReference type="EMBL" id="JAUDFV010000102">
    <property type="protein sequence ID" value="KAL2731717.1"/>
    <property type="molecule type" value="Genomic_DNA"/>
</dbReference>
<dbReference type="Proteomes" id="UP001607302">
    <property type="component" value="Unassembled WGS sequence"/>
</dbReference>
<keyword evidence="1" id="KW-0812">Transmembrane</keyword>
<feature type="transmembrane region" description="Helical" evidence="1">
    <location>
        <begin position="88"/>
        <end position="110"/>
    </location>
</feature>
<comment type="caution">
    <text evidence="2">The sequence shown here is derived from an EMBL/GenBank/DDBJ whole genome shotgun (WGS) entry which is preliminary data.</text>
</comment>
<keyword evidence="1" id="KW-1133">Transmembrane helix</keyword>
<accession>A0ABD2BG28</accession>